<keyword evidence="3" id="KW-0575">Peroxidase</keyword>
<evidence type="ECO:0000256" key="6">
    <source>
        <dbReference type="ARBA" id="ARBA00022862"/>
    </source>
</evidence>
<keyword evidence="2" id="KW-0813">Transport</keyword>
<gene>
    <name evidence="12" type="ORF">HXX76_003483</name>
</gene>
<protein>
    <recommendedName>
        <fullName evidence="14">Globin</fullName>
    </recommendedName>
</protein>
<accession>A0A835TN31</accession>
<keyword evidence="6" id="KW-0049">Antioxidant</keyword>
<dbReference type="GO" id="GO:0034599">
    <property type="term" value="P:cellular response to oxidative stress"/>
    <property type="evidence" value="ECO:0007669"/>
    <property type="project" value="TreeGrafter"/>
</dbReference>
<dbReference type="PANTHER" id="PTHR42801:SF5">
    <property type="entry name" value="GROUP 1 TRUNCATED HEMOGLOBIN GLBN"/>
    <property type="match status" value="1"/>
</dbReference>
<keyword evidence="10" id="KW-0676">Redox-active center</keyword>
<dbReference type="AlphaFoldDB" id="A0A835TN31"/>
<name>A0A835TN31_CHLIN</name>
<dbReference type="GO" id="GO:0045454">
    <property type="term" value="P:cell redox homeostasis"/>
    <property type="evidence" value="ECO:0007669"/>
    <property type="project" value="TreeGrafter"/>
</dbReference>
<dbReference type="InterPro" id="IPR050924">
    <property type="entry name" value="Peroxiredoxin_BCP/PrxQ"/>
</dbReference>
<evidence type="ECO:0000313" key="12">
    <source>
        <dbReference type="EMBL" id="KAG2441876.1"/>
    </source>
</evidence>
<dbReference type="EMBL" id="JAEHOC010000005">
    <property type="protein sequence ID" value="KAG2441876.1"/>
    <property type="molecule type" value="Genomic_DNA"/>
</dbReference>
<dbReference type="OrthoDB" id="542733at2759"/>
<dbReference type="PANTHER" id="PTHR42801">
    <property type="entry name" value="THIOREDOXIN-DEPENDENT PEROXIDE REDUCTASE"/>
    <property type="match status" value="1"/>
</dbReference>
<evidence type="ECO:0000256" key="8">
    <source>
        <dbReference type="ARBA" id="ARBA00023004"/>
    </source>
</evidence>
<keyword evidence="8" id="KW-0408">Iron</keyword>
<dbReference type="CDD" id="cd00454">
    <property type="entry name" value="TrHb1_N"/>
    <property type="match status" value="1"/>
</dbReference>
<dbReference type="GO" id="GO:0008379">
    <property type="term" value="F:thioredoxin peroxidase activity"/>
    <property type="evidence" value="ECO:0007669"/>
    <property type="project" value="TreeGrafter"/>
</dbReference>
<evidence type="ECO:0000256" key="3">
    <source>
        <dbReference type="ARBA" id="ARBA00022559"/>
    </source>
</evidence>
<dbReference type="InterPro" id="IPR009050">
    <property type="entry name" value="Globin-like_sf"/>
</dbReference>
<evidence type="ECO:0000313" key="13">
    <source>
        <dbReference type="Proteomes" id="UP000650467"/>
    </source>
</evidence>
<dbReference type="GO" id="GO:0019825">
    <property type="term" value="F:oxygen binding"/>
    <property type="evidence" value="ECO:0007669"/>
    <property type="project" value="InterPro"/>
</dbReference>
<evidence type="ECO:0000256" key="10">
    <source>
        <dbReference type="ARBA" id="ARBA00023284"/>
    </source>
</evidence>
<keyword evidence="13" id="KW-1185">Reference proteome</keyword>
<keyword evidence="7" id="KW-0560">Oxidoreductase</keyword>
<dbReference type="Proteomes" id="UP000650467">
    <property type="component" value="Unassembled WGS sequence"/>
</dbReference>
<feature type="region of interest" description="Disordered" evidence="11">
    <location>
        <begin position="327"/>
        <end position="348"/>
    </location>
</feature>
<evidence type="ECO:0008006" key="14">
    <source>
        <dbReference type="Google" id="ProtNLM"/>
    </source>
</evidence>
<dbReference type="InterPro" id="IPR001486">
    <property type="entry name" value="Hemoglobin_trunc"/>
</dbReference>
<comment type="subunit">
    <text evidence="1">Homodimer.</text>
</comment>
<keyword evidence="5" id="KW-0479">Metal-binding</keyword>
<dbReference type="InterPro" id="IPR012292">
    <property type="entry name" value="Globin/Proto"/>
</dbReference>
<keyword evidence="4" id="KW-0349">Heme</keyword>
<evidence type="ECO:0000256" key="4">
    <source>
        <dbReference type="ARBA" id="ARBA00022617"/>
    </source>
</evidence>
<evidence type="ECO:0000256" key="2">
    <source>
        <dbReference type="ARBA" id="ARBA00022448"/>
    </source>
</evidence>
<dbReference type="GO" id="GO:0005737">
    <property type="term" value="C:cytoplasm"/>
    <property type="evidence" value="ECO:0007669"/>
    <property type="project" value="TreeGrafter"/>
</dbReference>
<evidence type="ECO:0000256" key="5">
    <source>
        <dbReference type="ARBA" id="ARBA00022723"/>
    </source>
</evidence>
<feature type="compositionally biased region" description="Low complexity" evidence="11">
    <location>
        <begin position="327"/>
        <end position="339"/>
    </location>
</feature>
<dbReference type="Pfam" id="PF01152">
    <property type="entry name" value="Bac_globin"/>
    <property type="match status" value="1"/>
</dbReference>
<dbReference type="SUPFAM" id="SSF46458">
    <property type="entry name" value="Globin-like"/>
    <property type="match status" value="1"/>
</dbReference>
<comment type="caution">
    <text evidence="12">The sequence shown here is derived from an EMBL/GenBank/DDBJ whole genome shotgun (WGS) entry which is preliminary data.</text>
</comment>
<dbReference type="Gene3D" id="1.10.490.10">
    <property type="entry name" value="Globins"/>
    <property type="match status" value="1"/>
</dbReference>
<dbReference type="FunFam" id="1.10.490.10:FF:000010">
    <property type="entry name" value="Group 1 truncated hemoglobin"/>
    <property type="match status" value="1"/>
</dbReference>
<evidence type="ECO:0000256" key="9">
    <source>
        <dbReference type="ARBA" id="ARBA00023157"/>
    </source>
</evidence>
<proteinExistence type="predicted"/>
<evidence type="ECO:0000256" key="1">
    <source>
        <dbReference type="ARBA" id="ARBA00011738"/>
    </source>
</evidence>
<keyword evidence="9" id="KW-1015">Disulfide bond</keyword>
<dbReference type="GO" id="GO:0020037">
    <property type="term" value="F:heme binding"/>
    <property type="evidence" value="ECO:0007669"/>
    <property type="project" value="InterPro"/>
</dbReference>
<evidence type="ECO:0000256" key="11">
    <source>
        <dbReference type="SAM" id="MobiDB-lite"/>
    </source>
</evidence>
<evidence type="ECO:0000256" key="7">
    <source>
        <dbReference type="ARBA" id="ARBA00023002"/>
    </source>
</evidence>
<sequence>MVTEDEIKEAVRSIEEWQKNQANAAKNGGPQSTTGPLLQRVGGSDVVKHVVELFYKHLYADPSLIKFLHDQEMTHLRAKQSAFISWLFGPPGVPYTGKSVRIAHLRIIKQRGFSPEDFDLGMKYFADAMRELQAPEILISEVMRRITPYKDAIFTPSAGDIAEEARWAAEEAATQRAVSRKELLVAGSKPPSSSLAGASSNAIAAGNAAGAGADAQKQPLLAGIAETVTEALLEAVAVPVAAVTGSRPPSRQCPFTGGRISRPASAAVAPTAAAAVAAAQSAADADVRAALSAGLYPPVPGADEAPVAVASPVAAAAKPASRVPSAAAAAPPSVVQASPSLPPPGRSATQLEQELEALGRGADVLEAAEAVVVAEATEAMERVGVAEAEAAVLAMPAEPLLVPSGSGRQAAAVF</sequence>
<organism evidence="12 13">
    <name type="scientific">Chlamydomonas incerta</name>
    <dbReference type="NCBI Taxonomy" id="51695"/>
    <lineage>
        <taxon>Eukaryota</taxon>
        <taxon>Viridiplantae</taxon>
        <taxon>Chlorophyta</taxon>
        <taxon>core chlorophytes</taxon>
        <taxon>Chlorophyceae</taxon>
        <taxon>CS clade</taxon>
        <taxon>Chlamydomonadales</taxon>
        <taxon>Chlamydomonadaceae</taxon>
        <taxon>Chlamydomonas</taxon>
    </lineage>
</organism>
<dbReference type="GO" id="GO:0046872">
    <property type="term" value="F:metal ion binding"/>
    <property type="evidence" value="ECO:0007669"/>
    <property type="project" value="UniProtKB-KW"/>
</dbReference>
<reference evidence="12" key="1">
    <citation type="journal article" date="2020" name="bioRxiv">
        <title>Comparative genomics of Chlamydomonas.</title>
        <authorList>
            <person name="Craig R.J."/>
            <person name="Hasan A.R."/>
            <person name="Ness R.W."/>
            <person name="Keightley P.D."/>
        </authorList>
    </citation>
    <scope>NUCLEOTIDE SEQUENCE</scope>
    <source>
        <strain evidence="12">SAG 7.73</strain>
    </source>
</reference>